<evidence type="ECO:0000313" key="1">
    <source>
        <dbReference type="EMBL" id="KII83475.1"/>
    </source>
</evidence>
<dbReference type="Gene3D" id="3.40.50.150">
    <property type="entry name" value="Vaccinia Virus protein VP39"/>
    <property type="match status" value="1"/>
</dbReference>
<dbReference type="Pfam" id="PF13489">
    <property type="entry name" value="Methyltransf_23"/>
    <property type="match status" value="1"/>
</dbReference>
<dbReference type="PANTHER" id="PTHR43591:SF24">
    <property type="entry name" value="2-METHOXY-6-POLYPRENYL-1,4-BENZOQUINOL METHYLASE, MITOCHONDRIAL"/>
    <property type="match status" value="1"/>
</dbReference>
<organism evidence="1 2">
    <name type="scientific">Plicaturopsis crispa FD-325 SS-3</name>
    <dbReference type="NCBI Taxonomy" id="944288"/>
    <lineage>
        <taxon>Eukaryota</taxon>
        <taxon>Fungi</taxon>
        <taxon>Dikarya</taxon>
        <taxon>Basidiomycota</taxon>
        <taxon>Agaricomycotina</taxon>
        <taxon>Agaricomycetes</taxon>
        <taxon>Agaricomycetidae</taxon>
        <taxon>Amylocorticiales</taxon>
        <taxon>Amylocorticiaceae</taxon>
        <taxon>Plicatura</taxon>
        <taxon>Plicaturopsis crispa</taxon>
    </lineage>
</organism>
<evidence type="ECO:0000313" key="2">
    <source>
        <dbReference type="Proteomes" id="UP000053263"/>
    </source>
</evidence>
<dbReference type="HOGENOM" id="CLU_010595_5_2_1"/>
<gene>
    <name evidence="1" type="ORF">PLICRDRAFT_180379</name>
</gene>
<dbReference type="Proteomes" id="UP000053263">
    <property type="component" value="Unassembled WGS sequence"/>
</dbReference>
<name>A0A0C9SW37_PLICR</name>
<keyword evidence="2" id="KW-1185">Reference proteome</keyword>
<dbReference type="OrthoDB" id="2013972at2759"/>
<dbReference type="InterPro" id="IPR029063">
    <property type="entry name" value="SAM-dependent_MTases_sf"/>
</dbReference>
<dbReference type="AlphaFoldDB" id="A0A0C9SW37"/>
<dbReference type="SUPFAM" id="SSF53335">
    <property type="entry name" value="S-adenosyl-L-methionine-dependent methyltransferases"/>
    <property type="match status" value="1"/>
</dbReference>
<protein>
    <recommendedName>
        <fullName evidence="3">S-adenosyl-L-methionine-dependent methyltransferase</fullName>
    </recommendedName>
</protein>
<sequence>MSAYPHHLFSRPVYEVDFVGSDDSALFRTVHGMRFNATNPRYMIPADEDARRRSYLLHNMVWFMFNGKAYIGPVADVLRSRRDHGQRHIIDLGTGGGDWAISIADEFPRVEVTGVDLAPIQPRLVPSNCTFDVCDLDFFELLYPPSTYDFIHARAMHTGISNYPRFLKEVGRMLRTGGMVLLIELDLEPMADGRMESELQGYSGLSGWFALWRAYHHCLHRLGGIDVTVPQHLGELLAEAGQFEHISTRVGDVPIGFWPRDPLRLTIGEIAWMYFDSLLPSMLPLFIDSGYSEGHAKVLIRSAQEDLYHPIVHMSTRLHIAWAFKK</sequence>
<dbReference type="PANTHER" id="PTHR43591">
    <property type="entry name" value="METHYLTRANSFERASE"/>
    <property type="match status" value="1"/>
</dbReference>
<dbReference type="EMBL" id="KN832577">
    <property type="protein sequence ID" value="KII83475.1"/>
    <property type="molecule type" value="Genomic_DNA"/>
</dbReference>
<reference evidence="1 2" key="1">
    <citation type="submission" date="2014-06" db="EMBL/GenBank/DDBJ databases">
        <title>Evolutionary Origins and Diversification of the Mycorrhizal Mutualists.</title>
        <authorList>
            <consortium name="DOE Joint Genome Institute"/>
            <consortium name="Mycorrhizal Genomics Consortium"/>
            <person name="Kohler A."/>
            <person name="Kuo A."/>
            <person name="Nagy L.G."/>
            <person name="Floudas D."/>
            <person name="Copeland A."/>
            <person name="Barry K.W."/>
            <person name="Cichocki N."/>
            <person name="Veneault-Fourrey C."/>
            <person name="LaButti K."/>
            <person name="Lindquist E.A."/>
            <person name="Lipzen A."/>
            <person name="Lundell T."/>
            <person name="Morin E."/>
            <person name="Murat C."/>
            <person name="Riley R."/>
            <person name="Ohm R."/>
            <person name="Sun H."/>
            <person name="Tunlid A."/>
            <person name="Henrissat B."/>
            <person name="Grigoriev I.V."/>
            <person name="Hibbett D.S."/>
            <person name="Martin F."/>
        </authorList>
    </citation>
    <scope>NUCLEOTIDE SEQUENCE [LARGE SCALE GENOMIC DNA]</scope>
    <source>
        <strain evidence="1 2">FD-325 SS-3</strain>
    </source>
</reference>
<dbReference type="CDD" id="cd02440">
    <property type="entry name" value="AdoMet_MTases"/>
    <property type="match status" value="1"/>
</dbReference>
<evidence type="ECO:0008006" key="3">
    <source>
        <dbReference type="Google" id="ProtNLM"/>
    </source>
</evidence>
<accession>A0A0C9SW37</accession>
<dbReference type="GO" id="GO:0008168">
    <property type="term" value="F:methyltransferase activity"/>
    <property type="evidence" value="ECO:0007669"/>
    <property type="project" value="TreeGrafter"/>
</dbReference>
<proteinExistence type="predicted"/>